<dbReference type="EC" id="3.5.-.-" evidence="1"/>
<evidence type="ECO:0000313" key="2">
    <source>
        <dbReference type="Proteomes" id="UP001321506"/>
    </source>
</evidence>
<dbReference type="AlphaFoldDB" id="A0AAW6TC68"/>
<dbReference type="InterPro" id="IPR007325">
    <property type="entry name" value="KFase/CYL"/>
</dbReference>
<sequence>MRELSRSITDAMMVYPGDPGVTIEPGLVLARDGVDVAQLHMGSHTGTHLDAPSHTVEGGRTTGDIALDELVGDALIVHLGELADGQQYGVAEIAAALGGELPERVPSIVVMHTGWEKHFGTERALRHPFMAAEAAQELRDRGMHLLAVDTLSPDETGSDAGGFPVHEVVLGGDGLIVENLAGLDGLPVLVELGFFPLKIDADGAPVRAVAFGVPAD</sequence>
<name>A0AAW6TC68_9MICO</name>
<dbReference type="GO" id="GO:0004061">
    <property type="term" value="F:arylformamidase activity"/>
    <property type="evidence" value="ECO:0007669"/>
    <property type="project" value="InterPro"/>
</dbReference>
<accession>A0AAW6TC68</accession>
<dbReference type="InterPro" id="IPR037175">
    <property type="entry name" value="KFase_sf"/>
</dbReference>
<keyword evidence="1" id="KW-0378">Hydrolase</keyword>
<proteinExistence type="predicted"/>
<dbReference type="PANTHER" id="PTHR31118">
    <property type="entry name" value="CYCLASE-LIKE PROTEIN 2"/>
    <property type="match status" value="1"/>
</dbReference>
<organism evidence="1 2">
    <name type="scientific">Ruicaihuangia caeni</name>
    <dbReference type="NCBI Taxonomy" id="3042517"/>
    <lineage>
        <taxon>Bacteria</taxon>
        <taxon>Bacillati</taxon>
        <taxon>Actinomycetota</taxon>
        <taxon>Actinomycetes</taxon>
        <taxon>Micrococcales</taxon>
        <taxon>Microbacteriaceae</taxon>
        <taxon>Ruicaihuangia</taxon>
    </lineage>
</organism>
<dbReference type="RefSeq" id="WP_281488743.1">
    <property type="nucleotide sequence ID" value="NZ_JASATX010000003.1"/>
</dbReference>
<dbReference type="PANTHER" id="PTHR31118:SF32">
    <property type="entry name" value="KYNURENINE FORMAMIDASE"/>
    <property type="match status" value="1"/>
</dbReference>
<reference evidence="1 2" key="1">
    <citation type="submission" date="2023-04" db="EMBL/GenBank/DDBJ databases">
        <title>Klugiella caeni sp. nov. isolated from the sludge of biochemical tank.</title>
        <authorList>
            <person name="Geng K."/>
        </authorList>
    </citation>
    <scope>NUCLEOTIDE SEQUENCE [LARGE SCALE GENOMIC DNA]</scope>
    <source>
        <strain evidence="1 2">YN-L-19</strain>
    </source>
</reference>
<dbReference type="SUPFAM" id="SSF102198">
    <property type="entry name" value="Putative cyclase"/>
    <property type="match status" value="1"/>
</dbReference>
<dbReference type="Gene3D" id="3.50.30.50">
    <property type="entry name" value="Putative cyclase"/>
    <property type="match status" value="1"/>
</dbReference>
<gene>
    <name evidence="1" type="ORF">QF206_08275</name>
</gene>
<keyword evidence="2" id="KW-1185">Reference proteome</keyword>
<dbReference type="EMBL" id="JASATX010000003">
    <property type="protein sequence ID" value="MDI2098955.1"/>
    <property type="molecule type" value="Genomic_DNA"/>
</dbReference>
<dbReference type="Pfam" id="PF04199">
    <property type="entry name" value="Cyclase"/>
    <property type="match status" value="1"/>
</dbReference>
<comment type="caution">
    <text evidence="1">The sequence shown here is derived from an EMBL/GenBank/DDBJ whole genome shotgun (WGS) entry which is preliminary data.</text>
</comment>
<dbReference type="GO" id="GO:0019441">
    <property type="term" value="P:L-tryptophan catabolic process to kynurenine"/>
    <property type="evidence" value="ECO:0007669"/>
    <property type="project" value="InterPro"/>
</dbReference>
<dbReference type="Proteomes" id="UP001321506">
    <property type="component" value="Unassembled WGS sequence"/>
</dbReference>
<protein>
    <submittedName>
        <fullName evidence="1">Cyclase family protein</fullName>
        <ecNumber evidence="1">3.5.-.-</ecNumber>
    </submittedName>
</protein>
<evidence type="ECO:0000313" key="1">
    <source>
        <dbReference type="EMBL" id="MDI2098955.1"/>
    </source>
</evidence>